<dbReference type="Proteomes" id="UP000008332">
    <property type="component" value="Chromosome"/>
</dbReference>
<dbReference type="EMBL" id="CP000267">
    <property type="protein sequence ID" value="ABD68590.1"/>
    <property type="molecule type" value="Genomic_DNA"/>
</dbReference>
<proteinExistence type="predicted"/>
<dbReference type="AlphaFoldDB" id="Q220G3"/>
<accession>Q220G3</accession>
<evidence type="ECO:0000313" key="2">
    <source>
        <dbReference type="Proteomes" id="UP000008332"/>
    </source>
</evidence>
<protein>
    <submittedName>
        <fullName evidence="1">Uncharacterized protein</fullName>
    </submittedName>
</protein>
<keyword evidence="2" id="KW-1185">Reference proteome</keyword>
<reference evidence="2" key="1">
    <citation type="submission" date="2006-02" db="EMBL/GenBank/DDBJ databases">
        <title>Complete sequence of chromosome of Rhodoferax ferrireducens DSM 15236.</title>
        <authorList>
            <person name="Copeland A."/>
            <person name="Lucas S."/>
            <person name="Lapidus A."/>
            <person name="Barry K."/>
            <person name="Detter J.C."/>
            <person name="Glavina del Rio T."/>
            <person name="Hammon N."/>
            <person name="Israni S."/>
            <person name="Pitluck S."/>
            <person name="Brettin T."/>
            <person name="Bruce D."/>
            <person name="Han C."/>
            <person name="Tapia R."/>
            <person name="Gilna P."/>
            <person name="Kiss H."/>
            <person name="Schmutz J."/>
            <person name="Larimer F."/>
            <person name="Land M."/>
            <person name="Kyrpides N."/>
            <person name="Ivanova N."/>
            <person name="Richardson P."/>
        </authorList>
    </citation>
    <scope>NUCLEOTIDE SEQUENCE [LARGE SCALE GENOMIC DNA]</scope>
    <source>
        <strain evidence="2">ATCC BAA-621 / DSM 15236 / T118</strain>
    </source>
</reference>
<dbReference type="KEGG" id="rfr:Rfer_0841"/>
<gene>
    <name evidence="1" type="ordered locus">Rfer_0841</name>
</gene>
<name>Q220G3_ALBFT</name>
<organism evidence="1 2">
    <name type="scientific">Albidiferax ferrireducens (strain ATCC BAA-621 / DSM 15236 / T118)</name>
    <name type="common">Rhodoferax ferrireducens</name>
    <dbReference type="NCBI Taxonomy" id="338969"/>
    <lineage>
        <taxon>Bacteria</taxon>
        <taxon>Pseudomonadati</taxon>
        <taxon>Pseudomonadota</taxon>
        <taxon>Betaproteobacteria</taxon>
        <taxon>Burkholderiales</taxon>
        <taxon>Comamonadaceae</taxon>
        <taxon>Rhodoferax</taxon>
    </lineage>
</organism>
<dbReference type="RefSeq" id="WP_011463163.1">
    <property type="nucleotide sequence ID" value="NC_007908.1"/>
</dbReference>
<evidence type="ECO:0000313" key="1">
    <source>
        <dbReference type="EMBL" id="ABD68590.1"/>
    </source>
</evidence>
<sequence length="99" mass="10983">MSQAVGTTITWREARQDDKDYAITSIDPVFKELKVWQDVNGDQQFIITKVTNLLGKLHSNTNQRIPEIIAMSAINTGARGEFSSRVRFAANDGVWGATA</sequence>
<dbReference type="STRING" id="338969.Rfer_0841"/>
<dbReference type="HOGENOM" id="CLU_2318252_0_0_4"/>